<dbReference type="Proteomes" id="UP000294619">
    <property type="component" value="Unassembled WGS sequence"/>
</dbReference>
<keyword evidence="4 8" id="KW-0317">Glutathione biosynthesis</keyword>
<comment type="catalytic activity">
    <reaction evidence="7 8 9">
        <text>L-cysteine + L-glutamate + ATP = gamma-L-glutamyl-L-cysteine + ADP + phosphate + H(+)</text>
        <dbReference type="Rhea" id="RHEA:13285"/>
        <dbReference type="ChEBI" id="CHEBI:15378"/>
        <dbReference type="ChEBI" id="CHEBI:29985"/>
        <dbReference type="ChEBI" id="CHEBI:30616"/>
        <dbReference type="ChEBI" id="CHEBI:35235"/>
        <dbReference type="ChEBI" id="CHEBI:43474"/>
        <dbReference type="ChEBI" id="CHEBI:58173"/>
        <dbReference type="ChEBI" id="CHEBI:456216"/>
        <dbReference type="EC" id="6.3.2.2"/>
    </reaction>
</comment>
<evidence type="ECO:0000256" key="6">
    <source>
        <dbReference type="ARBA" id="ARBA00022840"/>
    </source>
</evidence>
<dbReference type="SUPFAM" id="SSF55931">
    <property type="entry name" value="Glutamine synthetase/guanido kinase"/>
    <property type="match status" value="1"/>
</dbReference>
<keyword evidence="14" id="KW-1185">Reference proteome</keyword>
<dbReference type="AlphaFoldDB" id="A0A4R3Y0Y5"/>
<evidence type="ECO:0000313" key="14">
    <source>
        <dbReference type="Proteomes" id="UP000305526"/>
    </source>
</evidence>
<dbReference type="InterPro" id="IPR007370">
    <property type="entry name" value="Glu_cys_ligase"/>
</dbReference>
<evidence type="ECO:0000256" key="1">
    <source>
        <dbReference type="ARBA" id="ARBA00005006"/>
    </source>
</evidence>
<dbReference type="InterPro" id="IPR014746">
    <property type="entry name" value="Gln_synth/guanido_kin_cat_dom"/>
</dbReference>
<name>A0A4R3Y0Y5_9PAST</name>
<evidence type="ECO:0000256" key="3">
    <source>
        <dbReference type="ARBA" id="ARBA00022598"/>
    </source>
</evidence>
<feature type="domain" description="Glutamate--cysteine ligase" evidence="10">
    <location>
        <begin position="12"/>
        <end position="391"/>
    </location>
</feature>
<reference evidence="12 14" key="2">
    <citation type="submission" date="2019-05" db="EMBL/GenBank/DDBJ databases">
        <title>Pasteurellaceae isolates from reptiles.</title>
        <authorList>
            <person name="Bojesen A.M."/>
            <person name="Lund E."/>
        </authorList>
    </citation>
    <scope>NUCLEOTIDE SEQUENCE [LARGE SCALE GENOMIC DNA]</scope>
    <source>
        <strain evidence="12 14">ELNT2x</strain>
    </source>
</reference>
<evidence type="ECO:0000256" key="4">
    <source>
        <dbReference type="ARBA" id="ARBA00022684"/>
    </source>
</evidence>
<reference evidence="11 13" key="1">
    <citation type="submission" date="2019-03" db="EMBL/GenBank/DDBJ databases">
        <title>Genomic Encyclopedia of Type Strains, Phase IV (KMG-IV): sequencing the most valuable type-strain genomes for metagenomic binning, comparative biology and taxonomic classification.</title>
        <authorList>
            <person name="Goeker M."/>
        </authorList>
    </citation>
    <scope>NUCLEOTIDE SEQUENCE [LARGE SCALE GENOMIC DNA]</scope>
    <source>
        <strain evidence="11 13">DSM 28140</strain>
    </source>
</reference>
<evidence type="ECO:0000256" key="2">
    <source>
        <dbReference type="ARBA" id="ARBA00008772"/>
    </source>
</evidence>
<dbReference type="EMBL" id="VDGV01000011">
    <property type="protein sequence ID" value="TNG93210.1"/>
    <property type="molecule type" value="Genomic_DNA"/>
</dbReference>
<comment type="similarity">
    <text evidence="2 8">Belongs to the glutamate--cysteine ligase type 1 family. Type 1 subfamily.</text>
</comment>
<dbReference type="PANTHER" id="PTHR38761">
    <property type="entry name" value="GLUTAMATE--CYSTEINE LIGASE"/>
    <property type="match status" value="1"/>
</dbReference>
<keyword evidence="3 8" id="KW-0436">Ligase</keyword>
<comment type="caution">
    <text evidence="11">The sequence shown here is derived from an EMBL/GenBank/DDBJ whole genome shotgun (WGS) entry which is preliminary data.</text>
</comment>
<keyword evidence="6 8" id="KW-0067">ATP-binding</keyword>
<protein>
    <recommendedName>
        <fullName evidence="8">Glutamate--cysteine ligase</fullName>
        <ecNumber evidence="8">6.3.2.2</ecNumber>
    </recommendedName>
    <alternativeName>
        <fullName evidence="8">Gamma-ECS</fullName>
        <shortName evidence="8">GCS</shortName>
    </alternativeName>
    <alternativeName>
        <fullName evidence="8">Gamma-glutamylcysteine synthetase</fullName>
    </alternativeName>
</protein>
<dbReference type="GO" id="GO:0005524">
    <property type="term" value="F:ATP binding"/>
    <property type="evidence" value="ECO:0007669"/>
    <property type="project" value="UniProtKB-KW"/>
</dbReference>
<dbReference type="EC" id="6.3.2.2" evidence="8"/>
<evidence type="ECO:0000313" key="13">
    <source>
        <dbReference type="Proteomes" id="UP000294619"/>
    </source>
</evidence>
<proteinExistence type="inferred from homology"/>
<dbReference type="HAMAP" id="MF_00578">
    <property type="entry name" value="Glu_cys_ligase"/>
    <property type="match status" value="1"/>
</dbReference>
<comment type="pathway">
    <text evidence="1 8 9">Sulfur metabolism; glutathione biosynthesis; glutathione from L-cysteine and L-glutamate: step 1/2.</text>
</comment>
<dbReference type="EMBL" id="SMCP01000014">
    <property type="protein sequence ID" value="TCV83673.1"/>
    <property type="molecule type" value="Genomic_DNA"/>
</dbReference>
<gene>
    <name evidence="8" type="primary">gshA</name>
    <name evidence="11" type="ORF">EDC16_11439</name>
    <name evidence="12" type="ORF">FHQ21_02140</name>
</gene>
<dbReference type="NCBIfam" id="TIGR01434">
    <property type="entry name" value="glu_cys_ligase"/>
    <property type="match status" value="1"/>
</dbReference>
<dbReference type="GO" id="GO:0006750">
    <property type="term" value="P:glutathione biosynthetic process"/>
    <property type="evidence" value="ECO:0007669"/>
    <property type="project" value="UniProtKB-UniRule"/>
</dbReference>
<dbReference type="UniPathway" id="UPA00142">
    <property type="reaction ID" value="UER00209"/>
</dbReference>
<dbReference type="Gene3D" id="3.30.590.20">
    <property type="match status" value="1"/>
</dbReference>
<dbReference type="InterPro" id="IPR006334">
    <property type="entry name" value="Glut_cys_ligase"/>
</dbReference>
<accession>A0A4R3Y0Y5</accession>
<evidence type="ECO:0000256" key="8">
    <source>
        <dbReference type="HAMAP-Rule" id="MF_00578"/>
    </source>
</evidence>
<dbReference type="Proteomes" id="UP000305526">
    <property type="component" value="Unassembled WGS sequence"/>
</dbReference>
<sequence length="531" mass="60698">MLPNLDTALLWLQQHPQAVQHFKRGLERETLRFLPDKHLALTPHPTQLGSALCHPWITTDFAESLMEFVTPVREKAGELTDFLWDLHRFSLQHMGKERFWPMSMPCFINNESDIVLAQYGSSNLAQYKTLYREGLRNRYGALMQTIAGIHYNFSFDQPYWQRRFPELTEAQQQDQLSVRYFNLIRNYLRYGWVIPYLFGASPAICSCFLQGRQTQIPFEQSAHGFLYLPYATSLRLSDLGYTTDTQSNLGINYNQLSQYTASLRAATRRPEPQFQAIDQAINQADGQSGKQKAKTYRQLNANVLQSEAEFYAQIRPKRVTLPGERAVAALERGGIQYVEVRSLDVNPYSAVGISEQQIYFLDLFMLWCELAEAPPLGDSEQQCCRKNWNKVILAGRKPQQTIGVGCDENEYSLQAMGEAIFDDLLQLAAVVDCVGQEQGYVQICRELRQAFADPNLTLSAKVLADCQQLGIAAFAERQAEKFKQAFLSQPYRTLSEQQLQQAVQDSVRQQQAIEQADEVSFEQYLALQNQA</sequence>
<evidence type="ECO:0000256" key="5">
    <source>
        <dbReference type="ARBA" id="ARBA00022741"/>
    </source>
</evidence>
<dbReference type="GO" id="GO:0004357">
    <property type="term" value="F:glutamate-cysteine ligase activity"/>
    <property type="evidence" value="ECO:0007669"/>
    <property type="project" value="UniProtKB-UniRule"/>
</dbReference>
<evidence type="ECO:0000259" key="10">
    <source>
        <dbReference type="Pfam" id="PF04262"/>
    </source>
</evidence>
<evidence type="ECO:0000256" key="7">
    <source>
        <dbReference type="ARBA" id="ARBA00048819"/>
    </source>
</evidence>
<dbReference type="Pfam" id="PF04262">
    <property type="entry name" value="Glu_cys_ligase"/>
    <property type="match status" value="1"/>
</dbReference>
<keyword evidence="5 8" id="KW-0547">Nucleotide-binding</keyword>
<dbReference type="RefSeq" id="WP_132968051.1">
    <property type="nucleotide sequence ID" value="NZ_LEKL01000053.1"/>
</dbReference>
<evidence type="ECO:0000313" key="12">
    <source>
        <dbReference type="EMBL" id="TNG93210.1"/>
    </source>
</evidence>
<organism evidence="11 13">
    <name type="scientific">Testudinibacter aquarius</name>
    <dbReference type="NCBI Taxonomy" id="1524974"/>
    <lineage>
        <taxon>Bacteria</taxon>
        <taxon>Pseudomonadati</taxon>
        <taxon>Pseudomonadota</taxon>
        <taxon>Gammaproteobacteria</taxon>
        <taxon>Pasteurellales</taxon>
        <taxon>Pasteurellaceae</taxon>
        <taxon>Testudinibacter</taxon>
    </lineage>
</organism>
<evidence type="ECO:0000256" key="9">
    <source>
        <dbReference type="RuleBase" id="RU004391"/>
    </source>
</evidence>
<dbReference type="PANTHER" id="PTHR38761:SF1">
    <property type="entry name" value="GLUTAMATE--CYSTEINE LIGASE"/>
    <property type="match status" value="1"/>
</dbReference>
<dbReference type="GO" id="GO:0046872">
    <property type="term" value="F:metal ion binding"/>
    <property type="evidence" value="ECO:0007669"/>
    <property type="project" value="TreeGrafter"/>
</dbReference>
<evidence type="ECO:0000313" key="11">
    <source>
        <dbReference type="EMBL" id="TCV83673.1"/>
    </source>
</evidence>
<dbReference type="GO" id="GO:0005829">
    <property type="term" value="C:cytosol"/>
    <property type="evidence" value="ECO:0007669"/>
    <property type="project" value="TreeGrafter"/>
</dbReference>